<dbReference type="SUPFAM" id="SSF63712">
    <property type="entry name" value="Nicotinic receptor ligand binding domain-like"/>
    <property type="match status" value="1"/>
</dbReference>
<dbReference type="InterPro" id="IPR006202">
    <property type="entry name" value="Neur_chan_lig-bd"/>
</dbReference>
<keyword evidence="1" id="KW-0812">Transmembrane</keyword>
<feature type="transmembrane region" description="Helical" evidence="1">
    <location>
        <begin position="291"/>
        <end position="309"/>
    </location>
</feature>
<accession>A0AAF3FIB9</accession>
<feature type="domain" description="Neurotransmitter-gated ion-channel ligand-binding" evidence="3">
    <location>
        <begin position="47"/>
        <end position="180"/>
    </location>
</feature>
<keyword evidence="4" id="KW-1185">Reference proteome</keyword>
<sequence length="437" mass="50465">MKIRMTDFTNVFLFFSQMVFGQNSGDFNQQKIMESQIINSTFGSSTYDRQILGDSPTTLSAFLLVTHLEKMDDDSQTLTFHGSLQVNWKDERLKWNSSAFGGVTSYGRSRQEIKKEPWIPQLYFTEIMNSRPRPTYNDLVMLSFLNNGMVFMTFDVSFRTTCRFDTTEFPFDYAYCTFHMFTAFPASIIQFHDRVFFGDVRDFRNIRKQELLETGRFQLLNTTGHHVLFLGQKPVEKNPKYAKKHLRSVVEFNILLQRNFPIYAPTIVIPLLVVAFLSMMLSWLPASGLSLRLSLLSILAQLMLGTILVEAMPVDFKSTPRIATQCAWILFLSMVCVARNGCEMWLEKDSTLHRCVNGLELVDNVERECNFTVTCQFYPNLNECMVKRLGDACGGMKGRAAYAFEMELYIHAKESSECKTEFLSFLTKIQNEYKGVW</sequence>
<evidence type="ECO:0000256" key="2">
    <source>
        <dbReference type="SAM" id="SignalP"/>
    </source>
</evidence>
<evidence type="ECO:0000313" key="4">
    <source>
        <dbReference type="Proteomes" id="UP000887575"/>
    </source>
</evidence>
<feature type="transmembrane region" description="Helical" evidence="1">
    <location>
        <begin position="262"/>
        <end position="284"/>
    </location>
</feature>
<dbReference type="AlphaFoldDB" id="A0AAF3FIB9"/>
<keyword evidence="1" id="KW-0472">Membrane</keyword>
<dbReference type="WBParaSite" id="MBELARI_LOCUS6558">
    <property type="protein sequence ID" value="MBELARI_LOCUS6558"/>
    <property type="gene ID" value="MBELARI_LOCUS6558"/>
</dbReference>
<dbReference type="GO" id="GO:0016020">
    <property type="term" value="C:membrane"/>
    <property type="evidence" value="ECO:0007669"/>
    <property type="project" value="InterPro"/>
</dbReference>
<feature type="signal peptide" evidence="2">
    <location>
        <begin position="1"/>
        <end position="21"/>
    </location>
</feature>
<keyword evidence="1" id="KW-1133">Transmembrane helix</keyword>
<name>A0AAF3FIB9_9BILA</name>
<evidence type="ECO:0000256" key="1">
    <source>
        <dbReference type="SAM" id="Phobius"/>
    </source>
</evidence>
<dbReference type="CDD" id="cd18989">
    <property type="entry name" value="LGIC_ECD_cation"/>
    <property type="match status" value="1"/>
</dbReference>
<dbReference type="Proteomes" id="UP000887575">
    <property type="component" value="Unassembled WGS sequence"/>
</dbReference>
<dbReference type="GO" id="GO:0004888">
    <property type="term" value="F:transmembrane signaling receptor activity"/>
    <property type="evidence" value="ECO:0007669"/>
    <property type="project" value="InterPro"/>
</dbReference>
<protein>
    <recommendedName>
        <fullName evidence="3">Neurotransmitter-gated ion-channel ligand-binding domain-containing protein</fullName>
    </recommendedName>
</protein>
<keyword evidence="2" id="KW-0732">Signal</keyword>
<reference evidence="5" key="1">
    <citation type="submission" date="2024-02" db="UniProtKB">
        <authorList>
            <consortium name="WormBaseParasite"/>
        </authorList>
    </citation>
    <scope>IDENTIFICATION</scope>
</reference>
<dbReference type="InterPro" id="IPR038050">
    <property type="entry name" value="Neuro_actylchol_rec"/>
</dbReference>
<evidence type="ECO:0000313" key="5">
    <source>
        <dbReference type="WBParaSite" id="MBELARI_LOCUS6558"/>
    </source>
</evidence>
<dbReference type="Gene3D" id="2.70.170.10">
    <property type="entry name" value="Neurotransmitter-gated ion-channel ligand-binding domain"/>
    <property type="match status" value="1"/>
</dbReference>
<proteinExistence type="predicted"/>
<dbReference type="InterPro" id="IPR006201">
    <property type="entry name" value="Neur_channel"/>
</dbReference>
<organism evidence="4 5">
    <name type="scientific">Mesorhabditis belari</name>
    <dbReference type="NCBI Taxonomy" id="2138241"/>
    <lineage>
        <taxon>Eukaryota</taxon>
        <taxon>Metazoa</taxon>
        <taxon>Ecdysozoa</taxon>
        <taxon>Nematoda</taxon>
        <taxon>Chromadorea</taxon>
        <taxon>Rhabditida</taxon>
        <taxon>Rhabditina</taxon>
        <taxon>Rhabditomorpha</taxon>
        <taxon>Rhabditoidea</taxon>
        <taxon>Rhabditidae</taxon>
        <taxon>Mesorhabditinae</taxon>
        <taxon>Mesorhabditis</taxon>
    </lineage>
</organism>
<feature type="transmembrane region" description="Helical" evidence="1">
    <location>
        <begin position="321"/>
        <end position="338"/>
    </location>
</feature>
<dbReference type="InterPro" id="IPR036734">
    <property type="entry name" value="Neur_chan_lig-bd_sf"/>
</dbReference>
<dbReference type="PANTHER" id="PTHR18945">
    <property type="entry name" value="NEUROTRANSMITTER GATED ION CHANNEL"/>
    <property type="match status" value="1"/>
</dbReference>
<dbReference type="Gene3D" id="1.20.58.390">
    <property type="entry name" value="Neurotransmitter-gated ion-channel transmembrane domain"/>
    <property type="match status" value="1"/>
</dbReference>
<dbReference type="Pfam" id="PF02931">
    <property type="entry name" value="Neur_chan_LBD"/>
    <property type="match status" value="1"/>
</dbReference>
<evidence type="ECO:0000259" key="3">
    <source>
        <dbReference type="Pfam" id="PF02931"/>
    </source>
</evidence>
<feature type="chain" id="PRO_5042279620" description="Neurotransmitter-gated ion-channel ligand-binding domain-containing protein" evidence="2">
    <location>
        <begin position="22"/>
        <end position="437"/>
    </location>
</feature>
<dbReference type="GO" id="GO:0005230">
    <property type="term" value="F:extracellular ligand-gated monoatomic ion channel activity"/>
    <property type="evidence" value="ECO:0007669"/>
    <property type="project" value="InterPro"/>
</dbReference>